<name>A0A8D5U8C9_9CREN</name>
<dbReference type="EMBL" id="AP024597">
    <property type="protein sequence ID" value="BCU70837.1"/>
    <property type="molecule type" value="Genomic_DNA"/>
</dbReference>
<dbReference type="Pfam" id="PF06157">
    <property type="entry name" value="DUF973"/>
    <property type="match status" value="1"/>
</dbReference>
<evidence type="ECO:0008006" key="4">
    <source>
        <dbReference type="Google" id="ProtNLM"/>
    </source>
</evidence>
<reference evidence="2 3" key="1">
    <citation type="submission" date="2021-04" db="EMBL/GenBank/DDBJ databases">
        <title>Complete genome sequence of Stygiolobus sp. KN-1.</title>
        <authorList>
            <person name="Nakamura K."/>
            <person name="Sakai H."/>
            <person name="Kurosawa N."/>
        </authorList>
    </citation>
    <scope>NUCLEOTIDE SEQUENCE [LARGE SCALE GENOMIC DNA]</scope>
    <source>
        <strain evidence="2 3">KN-1</strain>
    </source>
</reference>
<dbReference type="AlphaFoldDB" id="A0A8D5U8C9"/>
<gene>
    <name evidence="2" type="ORF">KN1_21340</name>
</gene>
<dbReference type="RefSeq" id="WP_221287486.1">
    <property type="nucleotide sequence ID" value="NZ_AP024597.1"/>
</dbReference>
<proteinExistence type="predicted"/>
<accession>A0A8D5U8C9</accession>
<keyword evidence="3" id="KW-1185">Reference proteome</keyword>
<keyword evidence="1" id="KW-0472">Membrane</keyword>
<sequence>MSLRKALKAKRSKKGLSGAVTALILVIASVIIALVVVGFAFGLFGALGGTPTVTQVGSGSMEGVTNTNGQLQYYQATFTLHTSGPVSIESVSLVGTSDSGVVEGSTSLTAGANTITVTFPTGNGFNPQPGTTYQISVGLSDGSTVQVAVQYTGYTVL</sequence>
<feature type="transmembrane region" description="Helical" evidence="1">
    <location>
        <begin position="20"/>
        <end position="47"/>
    </location>
</feature>
<dbReference type="InterPro" id="IPR009321">
    <property type="entry name" value="DUF973"/>
</dbReference>
<protein>
    <recommendedName>
        <fullName evidence="4">Archaeal Type IV pilin N-terminal domain-containing protein</fullName>
    </recommendedName>
</protein>
<evidence type="ECO:0000313" key="2">
    <source>
        <dbReference type="EMBL" id="BCU70837.1"/>
    </source>
</evidence>
<dbReference type="KEGG" id="csty:KN1_21340"/>
<organism evidence="2 3">
    <name type="scientific">Stygiolobus caldivivus</name>
    <dbReference type="NCBI Taxonomy" id="2824673"/>
    <lineage>
        <taxon>Archaea</taxon>
        <taxon>Thermoproteota</taxon>
        <taxon>Thermoprotei</taxon>
        <taxon>Sulfolobales</taxon>
        <taxon>Sulfolobaceae</taxon>
        <taxon>Stygiolobus</taxon>
    </lineage>
</organism>
<dbReference type="GeneID" id="66163868"/>
<keyword evidence="1" id="KW-1133">Transmembrane helix</keyword>
<evidence type="ECO:0000313" key="3">
    <source>
        <dbReference type="Proteomes" id="UP000825123"/>
    </source>
</evidence>
<evidence type="ECO:0000256" key="1">
    <source>
        <dbReference type="SAM" id="Phobius"/>
    </source>
</evidence>
<keyword evidence="1" id="KW-0812">Transmembrane</keyword>
<dbReference type="Proteomes" id="UP000825123">
    <property type="component" value="Chromosome"/>
</dbReference>